<dbReference type="GeneID" id="25989950"/>
<dbReference type="EMBL" id="ALBS01000332">
    <property type="protein sequence ID" value="EJT45206.1"/>
    <property type="molecule type" value="Genomic_DNA"/>
</dbReference>
<dbReference type="Pfam" id="PF01435">
    <property type="entry name" value="Peptidase_M48"/>
    <property type="match status" value="1"/>
</dbReference>
<dbReference type="HOGENOM" id="CLU_397406_0_0_1"/>
<dbReference type="PANTHER" id="PTHR22726">
    <property type="entry name" value="METALLOENDOPEPTIDASE OMA1"/>
    <property type="match status" value="1"/>
</dbReference>
<dbReference type="InterPro" id="IPR051156">
    <property type="entry name" value="Mito/Outer_Membr_Metalloprot"/>
</dbReference>
<evidence type="ECO:0000256" key="6">
    <source>
        <dbReference type="ARBA" id="ARBA00023049"/>
    </source>
</evidence>
<comment type="caution">
    <text evidence="10">The sequence shown here is derived from an EMBL/GenBank/DDBJ whole genome shotgun (WGS) entry which is preliminary data.</text>
</comment>
<evidence type="ECO:0000313" key="10">
    <source>
        <dbReference type="EMBL" id="EJT45206.1"/>
    </source>
</evidence>
<dbReference type="GO" id="GO:0034982">
    <property type="term" value="P:mitochondrial protein processing"/>
    <property type="evidence" value="ECO:0007669"/>
    <property type="project" value="TreeGrafter"/>
</dbReference>
<dbReference type="GO" id="GO:0046872">
    <property type="term" value="F:metal ion binding"/>
    <property type="evidence" value="ECO:0007669"/>
    <property type="project" value="UniProtKB-KW"/>
</dbReference>
<dbReference type="InterPro" id="IPR001915">
    <property type="entry name" value="Peptidase_M48"/>
</dbReference>
<keyword evidence="5" id="KW-0862">Zinc</keyword>
<dbReference type="VEuPathDB" id="FungiDB:A1Q1_06438"/>
<evidence type="ECO:0000256" key="4">
    <source>
        <dbReference type="ARBA" id="ARBA00022801"/>
    </source>
</evidence>
<feature type="transmembrane region" description="Helical" evidence="8">
    <location>
        <begin position="153"/>
        <end position="170"/>
    </location>
</feature>
<proteinExistence type="predicted"/>
<reference evidence="10 11" key="1">
    <citation type="journal article" date="2012" name="Eukaryot. Cell">
        <title>Draft genome sequence of CBS 2479, the standard type strain of Trichosporon asahii.</title>
        <authorList>
            <person name="Yang R.Y."/>
            <person name="Li H.T."/>
            <person name="Zhu H."/>
            <person name="Zhou G.P."/>
            <person name="Wang M."/>
            <person name="Wang L."/>
        </authorList>
    </citation>
    <scope>NUCLEOTIDE SEQUENCE [LARGE SCALE GENOMIC DNA]</scope>
    <source>
        <strain evidence="11">ATCC 90039 / CBS 2479 / JCM 2466 / KCTC 7840 / NCYC 2677 / UAMH 7654</strain>
    </source>
</reference>
<feature type="domain" description="Peptidase M48" evidence="9">
    <location>
        <begin position="464"/>
        <end position="692"/>
    </location>
</feature>
<evidence type="ECO:0000256" key="1">
    <source>
        <dbReference type="ARBA" id="ARBA00001947"/>
    </source>
</evidence>
<dbReference type="AlphaFoldDB" id="J5SE37"/>
<evidence type="ECO:0000256" key="3">
    <source>
        <dbReference type="ARBA" id="ARBA00022723"/>
    </source>
</evidence>
<feature type="compositionally biased region" description="Pro residues" evidence="7">
    <location>
        <begin position="523"/>
        <end position="532"/>
    </location>
</feature>
<feature type="region of interest" description="Disordered" evidence="7">
    <location>
        <begin position="504"/>
        <end position="538"/>
    </location>
</feature>
<organism evidence="10 11">
    <name type="scientific">Trichosporon asahii var. asahii (strain ATCC 90039 / CBS 2479 / JCM 2466 / KCTC 7840 / NBRC 103889/ NCYC 2677 / UAMH 7654)</name>
    <name type="common">Yeast</name>
    <dbReference type="NCBI Taxonomy" id="1186058"/>
    <lineage>
        <taxon>Eukaryota</taxon>
        <taxon>Fungi</taxon>
        <taxon>Dikarya</taxon>
        <taxon>Basidiomycota</taxon>
        <taxon>Agaricomycotina</taxon>
        <taxon>Tremellomycetes</taxon>
        <taxon>Trichosporonales</taxon>
        <taxon>Trichosporonaceae</taxon>
        <taxon>Trichosporon</taxon>
    </lineage>
</organism>
<evidence type="ECO:0000256" key="8">
    <source>
        <dbReference type="SAM" id="Phobius"/>
    </source>
</evidence>
<evidence type="ECO:0000256" key="2">
    <source>
        <dbReference type="ARBA" id="ARBA00022670"/>
    </source>
</evidence>
<dbReference type="GO" id="GO:0006515">
    <property type="term" value="P:protein quality control for misfolded or incompletely synthesized proteins"/>
    <property type="evidence" value="ECO:0007669"/>
    <property type="project" value="TreeGrafter"/>
</dbReference>
<dbReference type="GO" id="GO:0005743">
    <property type="term" value="C:mitochondrial inner membrane"/>
    <property type="evidence" value="ECO:0007669"/>
    <property type="project" value="TreeGrafter"/>
</dbReference>
<dbReference type="Proteomes" id="UP000002748">
    <property type="component" value="Unassembled WGS sequence"/>
</dbReference>
<dbReference type="OrthoDB" id="7464992at2759"/>
<keyword evidence="3" id="KW-0479">Metal-binding</keyword>
<gene>
    <name evidence="10" type="ORF">A1Q1_06438</name>
</gene>
<keyword evidence="8" id="KW-1133">Transmembrane helix</keyword>
<keyword evidence="4" id="KW-0378">Hydrolase</keyword>
<evidence type="ECO:0000256" key="5">
    <source>
        <dbReference type="ARBA" id="ARBA00022833"/>
    </source>
</evidence>
<evidence type="ECO:0000259" key="9">
    <source>
        <dbReference type="Pfam" id="PF01435"/>
    </source>
</evidence>
<comment type="cofactor">
    <cofactor evidence="1">
        <name>Zn(2+)</name>
        <dbReference type="ChEBI" id="CHEBI:29105"/>
    </cofactor>
</comment>
<dbReference type="RefSeq" id="XP_014177027.1">
    <property type="nucleotide sequence ID" value="XM_014321552.1"/>
</dbReference>
<evidence type="ECO:0000313" key="11">
    <source>
        <dbReference type="Proteomes" id="UP000002748"/>
    </source>
</evidence>
<evidence type="ECO:0000256" key="7">
    <source>
        <dbReference type="SAM" id="MobiDB-lite"/>
    </source>
</evidence>
<dbReference type="GO" id="GO:0004222">
    <property type="term" value="F:metalloendopeptidase activity"/>
    <property type="evidence" value="ECO:0007669"/>
    <property type="project" value="InterPro"/>
</dbReference>
<keyword evidence="6" id="KW-0482">Metalloprotease</keyword>
<sequence>MSFVPSALRSTCVPHLLLSARTLHTRRCVTTVCRNAHASSSPADTRLQAAQRSFSTTPTVTRSLLLNASKGKQRWDSPLRSHACASRSLGQGLNVSRIAKTSPLDAARIHRQPSSARGFHATARREALPLLPALGVFFKGTTILGLATGLSRVLISFFPIGTLATLRMARGVTWLEKDKRVPDATHDAEEFWKMWCEDERPIRVKPQEVPFLVNSPQDEHGGYVLPNGRVAYSAPMPRSWKRKIGDGKSEPQAQKRAEEYKLKWVGFFLPPLPPASKRSYSDLKPEEQQQVEALRRYYCSLRLFKDQLRNSRLVVATLIGIPILLLCLVWLTGLERVPLTGRWRLILLTPEDEEAVSTSLEGANWFKSVIALLTTPEAPAPPILPLNDWRWGWAQRTLRHLENECVAEVFRVTQGDTSAPKGKEATWPPPPEYPLLPRARASARLHAALPGGDKSGQEHFELGPPYSLMLMESPEKNAFSYGFGANGAGGIVLYTGLLDDIMAHNGSPPPPPPKRSWLASLFLPPPQQPTHPTPSQKQDLHLATVLAHEMAHLLLSHHLETLSHQQVLWPSVLGLSMDMIRAFIWPFTIFLGPTVNDALASVGRTTTEEMSKSQFVGFDKEHEYEADLLALRRLLAIAGYDPKEAVEDFAGSIAQLDEMQSETERRRSWWSLFKLWNNSHPSVSERVGKMRDELRKWDKYRLEHPFGDGAEQIQLTADRQKQ</sequence>
<keyword evidence="8" id="KW-0812">Transmembrane</keyword>
<dbReference type="KEGG" id="tasa:A1Q1_06438"/>
<protein>
    <submittedName>
        <fullName evidence="10">Putative metalloendopeptidase protein</fullName>
    </submittedName>
</protein>
<accession>J5SE37</accession>
<name>J5SE37_TRIAS</name>
<keyword evidence="2" id="KW-0645">Protease</keyword>
<keyword evidence="8" id="KW-0472">Membrane</keyword>
<dbReference type="PANTHER" id="PTHR22726:SF18">
    <property type="entry name" value="PEPTIDASE M48 DOMAIN-CONTAINING PROTEIN"/>
    <property type="match status" value="1"/>
</dbReference>
<feature type="transmembrane region" description="Helical" evidence="8">
    <location>
        <begin position="313"/>
        <end position="332"/>
    </location>
</feature>